<accession>L8WWR7</accession>
<protein>
    <submittedName>
        <fullName evidence="1">Uncharacterized protein</fullName>
    </submittedName>
</protein>
<evidence type="ECO:0000313" key="1">
    <source>
        <dbReference type="EMBL" id="ELU41228.1"/>
    </source>
</evidence>
<evidence type="ECO:0000313" key="2">
    <source>
        <dbReference type="Proteomes" id="UP000011668"/>
    </source>
</evidence>
<reference evidence="1 2" key="1">
    <citation type="journal article" date="2013" name="Nat. Commun.">
        <title>The evolution and pathogenic mechanisms of the rice sheath blight pathogen.</title>
        <authorList>
            <person name="Zheng A."/>
            <person name="Lin R."/>
            <person name="Xu L."/>
            <person name="Qin P."/>
            <person name="Tang C."/>
            <person name="Ai P."/>
            <person name="Zhang D."/>
            <person name="Liu Y."/>
            <person name="Sun Z."/>
            <person name="Feng H."/>
            <person name="Wang Y."/>
            <person name="Chen Y."/>
            <person name="Liang X."/>
            <person name="Fu R."/>
            <person name="Li Q."/>
            <person name="Zhang J."/>
            <person name="Yu X."/>
            <person name="Xie Z."/>
            <person name="Ding L."/>
            <person name="Guan P."/>
            <person name="Tang J."/>
            <person name="Liang Y."/>
            <person name="Wang S."/>
            <person name="Deng Q."/>
            <person name="Li S."/>
            <person name="Zhu J."/>
            <person name="Wang L."/>
            <person name="Liu H."/>
            <person name="Li P."/>
        </authorList>
    </citation>
    <scope>NUCLEOTIDE SEQUENCE [LARGE SCALE GENOMIC DNA]</scope>
    <source>
        <strain evidence="2">AG-1 IA</strain>
    </source>
</reference>
<sequence>MAPVIGLHGHSVLTTSLVRAPVYHNHAPSHGLLIGIAGNQTVTPAPMTQPMLRFILVHVQFRFSTRYEWGSSRPAKCGPGVSAGPSKTAIVRVKAAHVTASLCALRFPCQKWTFRALGSYRESRPIKGIAPWVIDHSSGPLSTVRNAKKPIVSDLPSLITELKHGSLLRKTERAIASTICCVSNSVHTINGIPISNANQFKTHTTSFTFGSRPFAISQSSGIPSPSVSFGAVPPAIGPPELHGDTVSSEMSAPDLPSDLTWLMSCVSTLSRDLDAPTPAITLA</sequence>
<proteinExistence type="predicted"/>
<keyword evidence="2" id="KW-1185">Reference proteome</keyword>
<comment type="caution">
    <text evidence="1">The sequence shown here is derived from an EMBL/GenBank/DDBJ whole genome shotgun (WGS) entry which is preliminary data.</text>
</comment>
<dbReference type="HOGENOM" id="CLU_984121_0_0_1"/>
<dbReference type="Proteomes" id="UP000011668">
    <property type="component" value="Unassembled WGS sequence"/>
</dbReference>
<dbReference type="AlphaFoldDB" id="L8WWR7"/>
<gene>
    <name evidence="1" type="ORF">AG1IA_04735</name>
</gene>
<dbReference type="EMBL" id="AFRT01001104">
    <property type="protein sequence ID" value="ELU41228.1"/>
    <property type="molecule type" value="Genomic_DNA"/>
</dbReference>
<organism evidence="1 2">
    <name type="scientific">Thanatephorus cucumeris (strain AG1-IA)</name>
    <name type="common">Rice sheath blight fungus</name>
    <name type="synonym">Rhizoctonia solani</name>
    <dbReference type="NCBI Taxonomy" id="983506"/>
    <lineage>
        <taxon>Eukaryota</taxon>
        <taxon>Fungi</taxon>
        <taxon>Dikarya</taxon>
        <taxon>Basidiomycota</taxon>
        <taxon>Agaricomycotina</taxon>
        <taxon>Agaricomycetes</taxon>
        <taxon>Cantharellales</taxon>
        <taxon>Ceratobasidiaceae</taxon>
        <taxon>Rhizoctonia</taxon>
        <taxon>Rhizoctonia solani AG-1</taxon>
    </lineage>
</organism>
<name>L8WWR7_THACA</name>